<dbReference type="GO" id="GO:0008360">
    <property type="term" value="P:regulation of cell shape"/>
    <property type="evidence" value="ECO:0007669"/>
    <property type="project" value="UniProtKB-KW"/>
</dbReference>
<dbReference type="EC" id="6.3.2.9" evidence="7"/>
<gene>
    <name evidence="7 9" type="primary">murD</name>
    <name evidence="9" type="ORF">ROR02_19530</name>
</gene>
<keyword evidence="7" id="KW-0133">Cell shape</keyword>
<dbReference type="Gene3D" id="3.40.1190.10">
    <property type="entry name" value="Mur-like, catalytic domain"/>
    <property type="match status" value="1"/>
</dbReference>
<evidence type="ECO:0000256" key="5">
    <source>
        <dbReference type="ARBA" id="ARBA00022741"/>
    </source>
</evidence>
<feature type="binding site" evidence="7">
    <location>
        <begin position="123"/>
        <end position="129"/>
    </location>
    <ligand>
        <name>ATP</name>
        <dbReference type="ChEBI" id="CHEBI:30616"/>
    </ligand>
</feature>
<organism evidence="9 10">
    <name type="scientific">Pararhodospirillum oryzae</name>
    <dbReference type="NCBI Taxonomy" id="478448"/>
    <lineage>
        <taxon>Bacteria</taxon>
        <taxon>Pseudomonadati</taxon>
        <taxon>Pseudomonadota</taxon>
        <taxon>Alphaproteobacteria</taxon>
        <taxon>Rhodospirillales</taxon>
        <taxon>Rhodospirillaceae</taxon>
        <taxon>Pararhodospirillum</taxon>
    </lineage>
</organism>
<evidence type="ECO:0000256" key="4">
    <source>
        <dbReference type="ARBA" id="ARBA00022598"/>
    </source>
</evidence>
<dbReference type="GO" id="GO:0005524">
    <property type="term" value="F:ATP binding"/>
    <property type="evidence" value="ECO:0007669"/>
    <property type="project" value="UniProtKB-UniRule"/>
</dbReference>
<keyword evidence="3 7" id="KW-0963">Cytoplasm</keyword>
<keyword evidence="5 7" id="KW-0547">Nucleotide-binding</keyword>
<evidence type="ECO:0000256" key="2">
    <source>
        <dbReference type="ARBA" id="ARBA00004752"/>
    </source>
</evidence>
<proteinExistence type="inferred from homology"/>
<accession>A0A512H8P6</accession>
<name>A0A512H8P6_9PROT</name>
<dbReference type="SUPFAM" id="SSF53244">
    <property type="entry name" value="MurD-like peptide ligases, peptide-binding domain"/>
    <property type="match status" value="1"/>
</dbReference>
<dbReference type="GO" id="GO:0009252">
    <property type="term" value="P:peptidoglycan biosynthetic process"/>
    <property type="evidence" value="ECO:0007669"/>
    <property type="project" value="UniProtKB-UniRule"/>
</dbReference>
<dbReference type="InterPro" id="IPR036615">
    <property type="entry name" value="Mur_ligase_C_dom_sf"/>
</dbReference>
<dbReference type="OrthoDB" id="9809796at2"/>
<dbReference type="EMBL" id="BJZO01000049">
    <property type="protein sequence ID" value="GEO81822.1"/>
    <property type="molecule type" value="Genomic_DNA"/>
</dbReference>
<dbReference type="InterPro" id="IPR013221">
    <property type="entry name" value="Mur_ligase_cen"/>
</dbReference>
<dbReference type="PANTHER" id="PTHR43692">
    <property type="entry name" value="UDP-N-ACETYLMURAMOYLALANINE--D-GLUTAMATE LIGASE"/>
    <property type="match status" value="1"/>
</dbReference>
<dbReference type="HAMAP" id="MF_00639">
    <property type="entry name" value="MurD"/>
    <property type="match status" value="1"/>
</dbReference>
<keyword evidence="4 7" id="KW-0436">Ligase</keyword>
<protein>
    <recommendedName>
        <fullName evidence="7">UDP-N-acetylmuramoylalanine--D-glutamate ligase</fullName>
        <ecNumber evidence="7">6.3.2.9</ecNumber>
    </recommendedName>
    <alternativeName>
        <fullName evidence="7">D-glutamic acid-adding enzyme</fullName>
    </alternativeName>
    <alternativeName>
        <fullName evidence="7">UDP-N-acetylmuramoyl-L-alanyl-D-glutamate synthetase</fullName>
    </alternativeName>
</protein>
<dbReference type="SUPFAM" id="SSF53623">
    <property type="entry name" value="MurD-like peptide ligases, catalytic domain"/>
    <property type="match status" value="1"/>
</dbReference>
<dbReference type="NCBIfam" id="TIGR01087">
    <property type="entry name" value="murD"/>
    <property type="match status" value="1"/>
</dbReference>
<reference evidence="9 10" key="1">
    <citation type="submission" date="2019-07" db="EMBL/GenBank/DDBJ databases">
        <title>Whole genome shotgun sequence of Rhodospirillum oryzae NBRC 107573.</title>
        <authorList>
            <person name="Hosoyama A."/>
            <person name="Uohara A."/>
            <person name="Ohji S."/>
            <person name="Ichikawa N."/>
        </authorList>
    </citation>
    <scope>NUCLEOTIDE SEQUENCE [LARGE SCALE GENOMIC DNA]</scope>
    <source>
        <strain evidence="9 10">NBRC 107573</strain>
    </source>
</reference>
<evidence type="ECO:0000256" key="7">
    <source>
        <dbReference type="HAMAP-Rule" id="MF_00639"/>
    </source>
</evidence>
<sequence length="470" mass="50095">MTIASYAYADQDLAIMGLGKSGMATARALLSTGVRIHAWDDNPALREAARQEGIPLADLTDPNEKGVNWHTLQAVVWSPGIAHTYPQPHPVASLARRHGVPLFCDIELLVRAHKDSFFVGVTGTNGKSTTTALIHHVLNEAHLPTEVGGNLGYPALSLKPLPFHGTYVLELSSYQLELVPSLACDVAVMLNITPDHLARHGGMDGYIAAKRHVFQTDARPQTAIVGVDDDPSRQMFNALRRQSPGRVIPISVRMVPTGGIGISGGHLVDATESRPRAVFALAEAPTLPGAHNAQNMAAAYAAARARGVDARTIARAFASFPGLAHRQELVATVDGVRFVNDSKATNADAADKALGCYDAIYWIAGGQPKEGGIASLTPHFPRIRHAFLIGQAAPAFAQTLAGQVTTHACETLDRAVAEAAALAWREGCENPVVLLSPACASWDQFRSFEHRGEVFRALVGDLARTRGGTP</sequence>
<comment type="function">
    <text evidence="7">Cell wall formation. Catalyzes the addition of glutamate to the nucleotide precursor UDP-N-acetylmuramoyl-L-alanine (UMA).</text>
</comment>
<keyword evidence="7" id="KW-0131">Cell cycle</keyword>
<dbReference type="InterPro" id="IPR036565">
    <property type="entry name" value="Mur-like_cat_sf"/>
</dbReference>
<dbReference type="Proteomes" id="UP000321567">
    <property type="component" value="Unassembled WGS sequence"/>
</dbReference>
<keyword evidence="10" id="KW-1185">Reference proteome</keyword>
<comment type="catalytic activity">
    <reaction evidence="7">
        <text>UDP-N-acetyl-alpha-D-muramoyl-L-alanine + D-glutamate + ATP = UDP-N-acetyl-alpha-D-muramoyl-L-alanyl-D-glutamate + ADP + phosphate + H(+)</text>
        <dbReference type="Rhea" id="RHEA:16429"/>
        <dbReference type="ChEBI" id="CHEBI:15378"/>
        <dbReference type="ChEBI" id="CHEBI:29986"/>
        <dbReference type="ChEBI" id="CHEBI:30616"/>
        <dbReference type="ChEBI" id="CHEBI:43474"/>
        <dbReference type="ChEBI" id="CHEBI:83898"/>
        <dbReference type="ChEBI" id="CHEBI:83900"/>
        <dbReference type="ChEBI" id="CHEBI:456216"/>
        <dbReference type="EC" id="6.3.2.9"/>
    </reaction>
</comment>
<evidence type="ECO:0000313" key="10">
    <source>
        <dbReference type="Proteomes" id="UP000321567"/>
    </source>
</evidence>
<dbReference type="Gene3D" id="3.40.50.720">
    <property type="entry name" value="NAD(P)-binding Rossmann-like Domain"/>
    <property type="match status" value="1"/>
</dbReference>
<evidence type="ECO:0000256" key="1">
    <source>
        <dbReference type="ARBA" id="ARBA00004496"/>
    </source>
</evidence>
<dbReference type="InterPro" id="IPR005762">
    <property type="entry name" value="MurD"/>
</dbReference>
<feature type="domain" description="Mur ligase central" evidence="8">
    <location>
        <begin position="121"/>
        <end position="303"/>
    </location>
</feature>
<dbReference type="SUPFAM" id="SSF51984">
    <property type="entry name" value="MurCD N-terminal domain"/>
    <property type="match status" value="1"/>
</dbReference>
<dbReference type="GO" id="GO:0071555">
    <property type="term" value="P:cell wall organization"/>
    <property type="evidence" value="ECO:0007669"/>
    <property type="project" value="UniProtKB-KW"/>
</dbReference>
<comment type="pathway">
    <text evidence="2 7">Cell wall biogenesis; peptidoglycan biosynthesis.</text>
</comment>
<evidence type="ECO:0000259" key="8">
    <source>
        <dbReference type="Pfam" id="PF08245"/>
    </source>
</evidence>
<keyword evidence="7" id="KW-0573">Peptidoglycan synthesis</keyword>
<evidence type="ECO:0000313" key="9">
    <source>
        <dbReference type="EMBL" id="GEO81822.1"/>
    </source>
</evidence>
<keyword evidence="6 7" id="KW-0067">ATP-binding</keyword>
<comment type="similarity">
    <text evidence="7">Belongs to the MurCDEF family.</text>
</comment>
<keyword evidence="7" id="KW-0132">Cell division</keyword>
<keyword evidence="7" id="KW-0961">Cell wall biogenesis/degradation</keyword>
<comment type="subcellular location">
    <subcellularLocation>
        <location evidence="1 7">Cytoplasm</location>
    </subcellularLocation>
</comment>
<dbReference type="Pfam" id="PF08245">
    <property type="entry name" value="Mur_ligase_M"/>
    <property type="match status" value="1"/>
</dbReference>
<evidence type="ECO:0000256" key="6">
    <source>
        <dbReference type="ARBA" id="ARBA00022840"/>
    </source>
</evidence>
<dbReference type="GO" id="GO:0051301">
    <property type="term" value="P:cell division"/>
    <property type="evidence" value="ECO:0007669"/>
    <property type="project" value="UniProtKB-KW"/>
</dbReference>
<dbReference type="PANTHER" id="PTHR43692:SF1">
    <property type="entry name" value="UDP-N-ACETYLMURAMOYLALANINE--D-GLUTAMATE LIGASE"/>
    <property type="match status" value="1"/>
</dbReference>
<dbReference type="UniPathway" id="UPA00219"/>
<dbReference type="GO" id="GO:0008764">
    <property type="term" value="F:UDP-N-acetylmuramoylalanine-D-glutamate ligase activity"/>
    <property type="evidence" value="ECO:0007669"/>
    <property type="project" value="UniProtKB-UniRule"/>
</dbReference>
<dbReference type="Gene3D" id="3.90.190.20">
    <property type="entry name" value="Mur ligase, C-terminal domain"/>
    <property type="match status" value="1"/>
</dbReference>
<evidence type="ECO:0000256" key="3">
    <source>
        <dbReference type="ARBA" id="ARBA00022490"/>
    </source>
</evidence>
<comment type="caution">
    <text evidence="9">The sequence shown here is derived from an EMBL/GenBank/DDBJ whole genome shotgun (WGS) entry which is preliminary data.</text>
</comment>
<dbReference type="GO" id="GO:0005737">
    <property type="term" value="C:cytoplasm"/>
    <property type="evidence" value="ECO:0007669"/>
    <property type="project" value="UniProtKB-SubCell"/>
</dbReference>
<dbReference type="AlphaFoldDB" id="A0A512H8P6"/>